<feature type="chain" id="PRO_5020347048" description="TNase-like domain-containing protein" evidence="1">
    <location>
        <begin position="27"/>
        <end position="264"/>
    </location>
</feature>
<evidence type="ECO:0000256" key="1">
    <source>
        <dbReference type="SAM" id="SignalP"/>
    </source>
</evidence>
<gene>
    <name evidence="3" type="ORF">C4B25_01875</name>
</gene>
<dbReference type="Proteomes" id="UP000291072">
    <property type="component" value="Unassembled WGS sequence"/>
</dbReference>
<evidence type="ECO:0000259" key="2">
    <source>
        <dbReference type="PROSITE" id="PS50830"/>
    </source>
</evidence>
<dbReference type="PROSITE" id="PS51257">
    <property type="entry name" value="PROKAR_LIPOPROTEIN"/>
    <property type="match status" value="1"/>
</dbReference>
<name>A0A4R0XLG4_9MOLU</name>
<dbReference type="Gene3D" id="2.40.50.90">
    <property type="match status" value="1"/>
</dbReference>
<feature type="signal peptide" evidence="1">
    <location>
        <begin position="1"/>
        <end position="26"/>
    </location>
</feature>
<accession>A0A4R0XLG4</accession>
<organism evidence="3 4">
    <name type="scientific">Mycoplasma todarodis</name>
    <dbReference type="NCBI Taxonomy" id="1937191"/>
    <lineage>
        <taxon>Bacteria</taxon>
        <taxon>Bacillati</taxon>
        <taxon>Mycoplasmatota</taxon>
        <taxon>Mollicutes</taxon>
        <taxon>Mycoplasmataceae</taxon>
        <taxon>Mycoplasma</taxon>
    </lineage>
</organism>
<dbReference type="InterPro" id="IPR016071">
    <property type="entry name" value="Staphylococal_nuclease_OB-fold"/>
</dbReference>
<dbReference type="SMART" id="SM00318">
    <property type="entry name" value="SNc"/>
    <property type="match status" value="1"/>
</dbReference>
<comment type="caution">
    <text evidence="3">The sequence shown here is derived from an EMBL/GenBank/DDBJ whole genome shotgun (WGS) entry which is preliminary data.</text>
</comment>
<dbReference type="AlphaFoldDB" id="A0A4R0XLG4"/>
<dbReference type="NCBIfam" id="NF045726">
    <property type="entry name" value="XXplasma_LP"/>
    <property type="match status" value="1"/>
</dbReference>
<proteinExistence type="predicted"/>
<dbReference type="InterPro" id="IPR035437">
    <property type="entry name" value="SNase_OB-fold_sf"/>
</dbReference>
<keyword evidence="1" id="KW-0732">Signal</keyword>
<sequence length="264" mass="29415">MKKTKFSKRIFGVGTLAMIAVPVAVAVSCSKGQNEDKDLKAWRDAIGDHEFTHQNDKFDLENKSGHDATIVSWVDGDTPVVRFEKPVKGKTEWKIRVAAIDTPELHAQADDGTWPETTGDEYIWAKKAKDFGDKVLPAGSKIRVITSDNKSYSRLVGSIFYKEKPEDKKYRSYSVDILNEGLALAFINVAKVNVINSVESLIGHSVADAYNNAFKNKKGLFSVDYKSILKVHGVTDDTNLRWRGTNTVETPNIYDMLGVKQGDK</sequence>
<dbReference type="EMBL" id="PSZP01000009">
    <property type="protein sequence ID" value="TCG11314.1"/>
    <property type="molecule type" value="Genomic_DNA"/>
</dbReference>
<evidence type="ECO:0000313" key="4">
    <source>
        <dbReference type="Proteomes" id="UP000291072"/>
    </source>
</evidence>
<dbReference type="SUPFAM" id="SSF50199">
    <property type="entry name" value="Staphylococcal nuclease"/>
    <property type="match status" value="1"/>
</dbReference>
<evidence type="ECO:0000313" key="3">
    <source>
        <dbReference type="EMBL" id="TCG11314.1"/>
    </source>
</evidence>
<dbReference type="PROSITE" id="PS50830">
    <property type="entry name" value="TNASE_3"/>
    <property type="match status" value="1"/>
</dbReference>
<dbReference type="Pfam" id="PF00565">
    <property type="entry name" value="SNase"/>
    <property type="match status" value="1"/>
</dbReference>
<dbReference type="RefSeq" id="WP_131613366.1">
    <property type="nucleotide sequence ID" value="NZ_PSZP01000009.1"/>
</dbReference>
<feature type="domain" description="TNase-like" evidence="2">
    <location>
        <begin position="64"/>
        <end position="223"/>
    </location>
</feature>
<reference evidence="3 4" key="1">
    <citation type="submission" date="2018-02" db="EMBL/GenBank/DDBJ databases">
        <title>Mycoplasma marinum and Mycoplasma todarodis sp. nov., moderately halophilic and psychrotolerant mycoplasmas isolated from cephalopods.</title>
        <authorList>
            <person name="Viver T."/>
        </authorList>
    </citation>
    <scope>NUCLEOTIDE SEQUENCE [LARGE SCALE GENOMIC DNA]</scope>
    <source>
        <strain evidence="3 4">5H</strain>
    </source>
</reference>
<dbReference type="OrthoDB" id="398206at2"/>
<dbReference type="InterPro" id="IPR054816">
    <property type="entry name" value="Lipoprotein_mollicutes-type_CS"/>
</dbReference>
<keyword evidence="4" id="KW-1185">Reference proteome</keyword>
<protein>
    <recommendedName>
        <fullName evidence="2">TNase-like domain-containing protein</fullName>
    </recommendedName>
</protein>